<dbReference type="PROSITE" id="PS00371">
    <property type="entry name" value="PTS_EIIA_TYPE_1_HIS"/>
    <property type="match status" value="1"/>
</dbReference>
<keyword evidence="12" id="KW-0598">Phosphotransferase system</keyword>
<keyword evidence="10" id="KW-0762">Sugar transport</keyword>
<evidence type="ECO:0000259" key="16">
    <source>
        <dbReference type="PROSITE" id="PS51093"/>
    </source>
</evidence>
<dbReference type="InterPro" id="IPR001020">
    <property type="entry name" value="PTS_HPr_His_P_site"/>
</dbReference>
<dbReference type="Gene3D" id="1.10.274.10">
    <property type="entry name" value="PtsI, HPr-binding domain"/>
    <property type="match status" value="1"/>
</dbReference>
<evidence type="ECO:0000256" key="9">
    <source>
        <dbReference type="ARBA" id="ARBA00022490"/>
    </source>
</evidence>
<evidence type="ECO:0000256" key="12">
    <source>
        <dbReference type="ARBA" id="ARBA00022683"/>
    </source>
</evidence>
<dbReference type="GO" id="GO:0008965">
    <property type="term" value="F:phosphoenolpyruvate-protein phosphotransferase activity"/>
    <property type="evidence" value="ECO:0007669"/>
    <property type="project" value="UniProtKB-EC"/>
</dbReference>
<dbReference type="NCBIfam" id="TIGR00830">
    <property type="entry name" value="PTBA"/>
    <property type="match status" value="1"/>
</dbReference>
<dbReference type="InterPro" id="IPR023151">
    <property type="entry name" value="PEP_util_CS"/>
</dbReference>
<dbReference type="InterPro" id="IPR008279">
    <property type="entry name" value="PEP-util_enz_mobile_dom"/>
</dbReference>
<dbReference type="Pfam" id="PF05524">
    <property type="entry name" value="PEP-utilisers_N"/>
    <property type="match status" value="1"/>
</dbReference>
<dbReference type="Gene3D" id="2.70.70.10">
    <property type="entry name" value="Glucose Permease (Domain IIA)"/>
    <property type="match status" value="1"/>
</dbReference>
<evidence type="ECO:0000256" key="4">
    <source>
        <dbReference type="ARBA" id="ARBA00004496"/>
    </source>
</evidence>
<dbReference type="Gene3D" id="3.20.20.60">
    <property type="entry name" value="Phosphoenolpyruvate-binding domains"/>
    <property type="match status" value="1"/>
</dbReference>
<dbReference type="GO" id="GO:0005737">
    <property type="term" value="C:cytoplasm"/>
    <property type="evidence" value="ECO:0007669"/>
    <property type="project" value="UniProtKB-SubCell"/>
</dbReference>
<evidence type="ECO:0000256" key="7">
    <source>
        <dbReference type="ARBA" id="ARBA00020422"/>
    </source>
</evidence>
<dbReference type="InterPro" id="IPR008731">
    <property type="entry name" value="PTS_EIN"/>
</dbReference>
<evidence type="ECO:0000256" key="15">
    <source>
        <dbReference type="ARBA" id="ARBA00022842"/>
    </source>
</evidence>
<name>A0A951Q6K7_9CYAN</name>
<dbReference type="Pfam" id="PF00358">
    <property type="entry name" value="PTS_EIIA_1"/>
    <property type="match status" value="1"/>
</dbReference>
<dbReference type="EMBL" id="JAHHHD010000001">
    <property type="protein sequence ID" value="MBW4657268.1"/>
    <property type="molecule type" value="Genomic_DNA"/>
</dbReference>
<dbReference type="InterPro" id="IPR015813">
    <property type="entry name" value="Pyrv/PenolPyrv_kinase-like_dom"/>
</dbReference>
<keyword evidence="11 18" id="KW-0808">Transferase</keyword>
<dbReference type="Gene3D" id="3.50.30.10">
    <property type="entry name" value="Phosphohistidine domain"/>
    <property type="match status" value="1"/>
</dbReference>
<evidence type="ECO:0000256" key="5">
    <source>
        <dbReference type="ARBA" id="ARBA00007837"/>
    </source>
</evidence>
<dbReference type="PRINTS" id="PR01736">
    <property type="entry name" value="PHPHTRNFRASE"/>
</dbReference>
<evidence type="ECO:0000313" key="19">
    <source>
        <dbReference type="Proteomes" id="UP000757435"/>
    </source>
</evidence>
<dbReference type="InterPro" id="IPR050499">
    <property type="entry name" value="PEP-utilizing_PTS_enzyme"/>
</dbReference>
<dbReference type="GO" id="GO:0046872">
    <property type="term" value="F:metal ion binding"/>
    <property type="evidence" value="ECO:0007669"/>
    <property type="project" value="UniProtKB-KW"/>
</dbReference>
<dbReference type="PRINTS" id="PR00107">
    <property type="entry name" value="PHOSPHOCPHPR"/>
</dbReference>
<dbReference type="Gene3D" id="3.30.1340.10">
    <property type="entry name" value="HPr-like"/>
    <property type="match status" value="1"/>
</dbReference>
<keyword evidence="8" id="KW-0813">Transport</keyword>
<dbReference type="PANTHER" id="PTHR46244">
    <property type="entry name" value="PHOSPHOENOLPYRUVATE-PROTEIN PHOSPHOTRANSFERASE"/>
    <property type="match status" value="1"/>
</dbReference>
<dbReference type="InterPro" id="IPR006318">
    <property type="entry name" value="PTS_EI-like"/>
</dbReference>
<protein>
    <recommendedName>
        <fullName evidence="7">Phosphocarrier protein HPr</fullName>
        <ecNumber evidence="6">2.7.3.9</ecNumber>
    </recommendedName>
</protein>
<dbReference type="SUPFAM" id="SSF55594">
    <property type="entry name" value="HPr-like"/>
    <property type="match status" value="1"/>
</dbReference>
<dbReference type="SUPFAM" id="SSF47831">
    <property type="entry name" value="Enzyme I of the PEP:sugar phosphotransferase system HPr-binding (sub)domain"/>
    <property type="match status" value="1"/>
</dbReference>
<evidence type="ECO:0000256" key="2">
    <source>
        <dbReference type="ARBA" id="ARBA00001946"/>
    </source>
</evidence>
<evidence type="ECO:0000259" key="17">
    <source>
        <dbReference type="PROSITE" id="PS51350"/>
    </source>
</evidence>
<dbReference type="PROSITE" id="PS00742">
    <property type="entry name" value="PEP_ENZYMES_2"/>
    <property type="match status" value="1"/>
</dbReference>
<dbReference type="SUPFAM" id="SSF51261">
    <property type="entry name" value="Duplicated hybrid motif"/>
    <property type="match status" value="1"/>
</dbReference>
<comment type="cofactor">
    <cofactor evidence="2">
        <name>Mg(2+)</name>
        <dbReference type="ChEBI" id="CHEBI:18420"/>
    </cofactor>
</comment>
<dbReference type="InterPro" id="IPR000121">
    <property type="entry name" value="PEP_util_C"/>
</dbReference>
<dbReference type="InterPro" id="IPR036618">
    <property type="entry name" value="PtsI_HPr-bd_sf"/>
</dbReference>
<dbReference type="InterPro" id="IPR040442">
    <property type="entry name" value="Pyrv_kinase-like_dom_sf"/>
</dbReference>
<dbReference type="InterPro" id="IPR001127">
    <property type="entry name" value="PTS_EIIA_1_perm"/>
</dbReference>
<dbReference type="Pfam" id="PF02896">
    <property type="entry name" value="PEP-utilizers_C"/>
    <property type="match status" value="1"/>
</dbReference>
<evidence type="ECO:0000256" key="3">
    <source>
        <dbReference type="ARBA" id="ARBA00003681"/>
    </source>
</evidence>
<dbReference type="Pfam" id="PF00391">
    <property type="entry name" value="PEP-utilizers"/>
    <property type="match status" value="1"/>
</dbReference>
<keyword evidence="14" id="KW-0418">Kinase</keyword>
<keyword evidence="15" id="KW-0460">Magnesium</keyword>
<dbReference type="Pfam" id="PF00381">
    <property type="entry name" value="PTS-HPr"/>
    <property type="match status" value="1"/>
</dbReference>
<evidence type="ECO:0000256" key="1">
    <source>
        <dbReference type="ARBA" id="ARBA00000683"/>
    </source>
</evidence>
<keyword evidence="9" id="KW-0963">Cytoplasm</keyword>
<dbReference type="SUPFAM" id="SSF52009">
    <property type="entry name" value="Phosphohistidine domain"/>
    <property type="match status" value="1"/>
</dbReference>
<dbReference type="CDD" id="cd00367">
    <property type="entry name" value="PTS-HPr_like"/>
    <property type="match status" value="1"/>
</dbReference>
<dbReference type="GO" id="GO:0009401">
    <property type="term" value="P:phosphoenolpyruvate-dependent sugar phosphotransferase system"/>
    <property type="evidence" value="ECO:0007669"/>
    <property type="project" value="UniProtKB-KW"/>
</dbReference>
<comment type="subcellular location">
    <subcellularLocation>
        <location evidence="4">Cytoplasm</location>
    </subcellularLocation>
</comment>
<evidence type="ECO:0000313" key="18">
    <source>
        <dbReference type="EMBL" id="MBW4657268.1"/>
    </source>
</evidence>
<sequence length="854" mass="90423">MSYTATPTSAAMAKTGADVQLIAPLSGRLVKIENVPDPVFAEKMVGDGISIDPISQTLVAPCDGEIIQLHPSHHAVTIKSPEGIEVLMHIGLDTVTLRGEGFVPHVKVGDRVRSGDALIDFNADYVATHARSLLTQIVITNGEKIAQFLPQSGDVIAGQDLSLTLVLAGNTQATTAQSGKLVTSEAIAISNPTGLHARPAAVLVNLAKKYKSEIRLNSGDKSVNARSVVAIMGLEVGNGDRVHLTAKGEDAEAAIAELSQALQSGLGEEGLKPIAASASGAMLDAAPRMRSDNPNLILGVSASPGVAVGNIFRITHEEIAVAETAQSPNEERRKLEKAVTQAKLEVEALRSKVHGQADAGKAAIFAAHQELLEDPELVDGATSAIDQGKSAAFAWKQSYTSQATTLSQLKNQLLAARANDLRDVGDRVLRILTGAAIASTDYPANSILVAEDLTPSDTATMDRGKVLGFCTVGGGATSHVSILARAMDIPAIAGAEQRILDLANGTPVILDGGKGTLRLNPDPAEMEQVRQRQVRLKARRQTELAAAEQPAITTDGHRMEIVANIGNKADAEKAMTLGTEGVGLLRSEFIFLDRATAPTEDEQTEIYSGVAKVLGDRPLIIRTLDIGGDKPLAYLPMPHEENPFLGERGIRIGLDRPEIFRTQIRAILKASQFGNVKVMFPMIATLDEIRLAKSMMEEERQKLGVSPISVGIMVEIPATAVIADQFAKEVDFFSVGTNDLTQYTLAMDRGHPKLAPFCDGLNPAVLKLIGMAAAASNQQGKWTGVCGGIASDPQAIPILIGLGVKELSVSVPTIPSVKAQVRQLNLQQCQELAQKAIACDTAAEVRALYSPQED</sequence>
<dbReference type="PROSITE" id="PS51093">
    <property type="entry name" value="PTS_EIIA_TYPE_1"/>
    <property type="match status" value="1"/>
</dbReference>
<gene>
    <name evidence="18" type="primary">ptsP</name>
    <name evidence="18" type="ORF">KME15_01220</name>
</gene>
<evidence type="ECO:0000256" key="14">
    <source>
        <dbReference type="ARBA" id="ARBA00022777"/>
    </source>
</evidence>
<dbReference type="InterPro" id="IPR036637">
    <property type="entry name" value="Phosphohistidine_dom_sf"/>
</dbReference>
<dbReference type="FunFam" id="2.70.70.10:FF:000001">
    <property type="entry name" value="PTS system glucose-specific IIA component"/>
    <property type="match status" value="1"/>
</dbReference>
<organism evidence="18 19">
    <name type="scientific">Drouetiella hepatica Uher 2000/2452</name>
    <dbReference type="NCBI Taxonomy" id="904376"/>
    <lineage>
        <taxon>Bacteria</taxon>
        <taxon>Bacillati</taxon>
        <taxon>Cyanobacteriota</taxon>
        <taxon>Cyanophyceae</taxon>
        <taxon>Oculatellales</taxon>
        <taxon>Oculatellaceae</taxon>
        <taxon>Drouetiella</taxon>
    </lineage>
</organism>
<keyword evidence="13" id="KW-0479">Metal-binding</keyword>
<comment type="similarity">
    <text evidence="5">Belongs to the PEP-utilizing enzyme family.</text>
</comment>
<evidence type="ECO:0000256" key="6">
    <source>
        <dbReference type="ARBA" id="ARBA00012232"/>
    </source>
</evidence>
<evidence type="ECO:0000256" key="8">
    <source>
        <dbReference type="ARBA" id="ARBA00022448"/>
    </source>
</evidence>
<dbReference type="InterPro" id="IPR011055">
    <property type="entry name" value="Dup_hybrid_motif"/>
</dbReference>
<dbReference type="PROSITE" id="PS51350">
    <property type="entry name" value="PTS_HPR_DOM"/>
    <property type="match status" value="1"/>
</dbReference>
<comment type="caution">
    <text evidence="18">The sequence shown here is derived from an EMBL/GenBank/DDBJ whole genome shotgun (WGS) entry which is preliminary data.</text>
</comment>
<dbReference type="EC" id="2.7.3.9" evidence="6"/>
<comment type="catalytic activity">
    <reaction evidence="1">
        <text>L-histidyl-[protein] + phosphoenolpyruvate = N(pros)-phospho-L-histidyl-[protein] + pyruvate</text>
        <dbReference type="Rhea" id="RHEA:23880"/>
        <dbReference type="Rhea" id="RHEA-COMP:9745"/>
        <dbReference type="Rhea" id="RHEA-COMP:9746"/>
        <dbReference type="ChEBI" id="CHEBI:15361"/>
        <dbReference type="ChEBI" id="CHEBI:29979"/>
        <dbReference type="ChEBI" id="CHEBI:58702"/>
        <dbReference type="ChEBI" id="CHEBI:64837"/>
        <dbReference type="EC" id="2.7.3.9"/>
    </reaction>
</comment>
<evidence type="ECO:0000256" key="11">
    <source>
        <dbReference type="ARBA" id="ARBA00022679"/>
    </source>
</evidence>
<evidence type="ECO:0000256" key="10">
    <source>
        <dbReference type="ARBA" id="ARBA00022597"/>
    </source>
</evidence>
<feature type="domain" description="HPr" evidence="17">
    <location>
        <begin position="182"/>
        <end position="269"/>
    </location>
</feature>
<dbReference type="Proteomes" id="UP000757435">
    <property type="component" value="Unassembled WGS sequence"/>
</dbReference>
<feature type="domain" description="PTS EIIA type-1" evidence="16">
    <location>
        <begin position="37"/>
        <end position="141"/>
    </location>
</feature>
<dbReference type="InterPro" id="IPR035895">
    <property type="entry name" value="HPr-like_sf"/>
</dbReference>
<dbReference type="InterPro" id="IPR000032">
    <property type="entry name" value="HPr-like"/>
</dbReference>
<dbReference type="PROSITE" id="PS00589">
    <property type="entry name" value="PTS_HPR_SER"/>
    <property type="match status" value="1"/>
</dbReference>
<dbReference type="PANTHER" id="PTHR46244:SF6">
    <property type="entry name" value="PHOSPHOENOLPYRUVATE-PROTEIN PHOSPHOTRANSFERASE"/>
    <property type="match status" value="1"/>
</dbReference>
<dbReference type="NCBIfam" id="TIGR01003">
    <property type="entry name" value="PTS_HPr_family"/>
    <property type="match status" value="1"/>
</dbReference>
<dbReference type="SUPFAM" id="SSF51621">
    <property type="entry name" value="Phosphoenolpyruvate/pyruvate domain"/>
    <property type="match status" value="1"/>
</dbReference>
<comment type="function">
    <text evidence="3">General (non sugar-specific) component of the phosphoenolpyruvate-dependent sugar phosphotransferase system (sugar PTS). This major carbohydrate active-transport system catalyzes the phosphorylation of incoming sugar substrates concomitantly with their translocation across the cell membrane. The phosphoryl group from phosphoenolpyruvate (PEP) is transferred to the phosphoryl carrier protein HPr by enzyme I. Phospho-HPr then transfers it to the PTS EIIA domain.</text>
</comment>
<evidence type="ECO:0000256" key="13">
    <source>
        <dbReference type="ARBA" id="ARBA00022723"/>
    </source>
</evidence>
<dbReference type="InterPro" id="IPR002114">
    <property type="entry name" value="PTS_HPr_Ser_P_site"/>
</dbReference>
<accession>A0A951Q6K7</accession>
<reference evidence="18" key="2">
    <citation type="journal article" date="2022" name="Microbiol. Resour. Announc.">
        <title>Metagenome Sequencing to Explore Phylogenomics of Terrestrial Cyanobacteria.</title>
        <authorList>
            <person name="Ward R.D."/>
            <person name="Stajich J.E."/>
            <person name="Johansen J.R."/>
            <person name="Huntemann M."/>
            <person name="Clum A."/>
            <person name="Foster B."/>
            <person name="Foster B."/>
            <person name="Roux S."/>
            <person name="Palaniappan K."/>
            <person name="Varghese N."/>
            <person name="Mukherjee S."/>
            <person name="Reddy T.B.K."/>
            <person name="Daum C."/>
            <person name="Copeland A."/>
            <person name="Chen I.A."/>
            <person name="Ivanova N.N."/>
            <person name="Kyrpides N.C."/>
            <person name="Shapiro N."/>
            <person name="Eloe-Fadrosh E.A."/>
            <person name="Pietrasiak N."/>
        </authorList>
    </citation>
    <scope>NUCLEOTIDE SEQUENCE</scope>
    <source>
        <strain evidence="18">UHER 2000/2452</strain>
    </source>
</reference>
<dbReference type="PROSITE" id="PS00369">
    <property type="entry name" value="PTS_HPR_HIS"/>
    <property type="match status" value="1"/>
</dbReference>
<dbReference type="GO" id="GO:0016301">
    <property type="term" value="F:kinase activity"/>
    <property type="evidence" value="ECO:0007669"/>
    <property type="project" value="UniProtKB-KW"/>
</dbReference>
<proteinExistence type="inferred from homology"/>
<dbReference type="AlphaFoldDB" id="A0A951Q6K7"/>
<reference evidence="18" key="1">
    <citation type="submission" date="2021-05" db="EMBL/GenBank/DDBJ databases">
        <authorList>
            <person name="Pietrasiak N."/>
            <person name="Ward R."/>
            <person name="Stajich J.E."/>
            <person name="Kurbessoian T."/>
        </authorList>
    </citation>
    <scope>NUCLEOTIDE SEQUENCE</scope>
    <source>
        <strain evidence="18">UHER 2000/2452</strain>
    </source>
</reference>
<dbReference type="NCBIfam" id="TIGR01417">
    <property type="entry name" value="PTS_I_fam"/>
    <property type="match status" value="1"/>
</dbReference>